<protein>
    <submittedName>
        <fullName evidence="2">Uncharacterized protein</fullName>
    </submittedName>
</protein>
<keyword evidence="1" id="KW-0812">Transmembrane</keyword>
<dbReference type="EMBL" id="JBAWTH010000018">
    <property type="protein sequence ID" value="KAL2288028.1"/>
    <property type="molecule type" value="Genomic_DNA"/>
</dbReference>
<sequence length="69" mass="7677">MIAATIVKNTFGFGMVFYYTDWTEEHGFIAPLLSLMAITVGFSVLGLAIFIPHGKRFRIATKDSTLHVL</sequence>
<dbReference type="Proteomes" id="UP001600888">
    <property type="component" value="Unassembled WGS sequence"/>
</dbReference>
<organism evidence="2 3">
    <name type="scientific">Diaporthe vaccinii</name>
    <dbReference type="NCBI Taxonomy" id="105482"/>
    <lineage>
        <taxon>Eukaryota</taxon>
        <taxon>Fungi</taxon>
        <taxon>Dikarya</taxon>
        <taxon>Ascomycota</taxon>
        <taxon>Pezizomycotina</taxon>
        <taxon>Sordariomycetes</taxon>
        <taxon>Sordariomycetidae</taxon>
        <taxon>Diaporthales</taxon>
        <taxon>Diaporthaceae</taxon>
        <taxon>Diaporthe</taxon>
        <taxon>Diaporthe eres species complex</taxon>
    </lineage>
</organism>
<feature type="transmembrane region" description="Helical" evidence="1">
    <location>
        <begin position="28"/>
        <end position="51"/>
    </location>
</feature>
<keyword evidence="1" id="KW-0472">Membrane</keyword>
<accession>A0ABR4F010</accession>
<evidence type="ECO:0000313" key="3">
    <source>
        <dbReference type="Proteomes" id="UP001600888"/>
    </source>
</evidence>
<comment type="caution">
    <text evidence="2">The sequence shown here is derived from an EMBL/GenBank/DDBJ whole genome shotgun (WGS) entry which is preliminary data.</text>
</comment>
<reference evidence="2 3" key="1">
    <citation type="submission" date="2024-03" db="EMBL/GenBank/DDBJ databases">
        <title>A high-quality draft genome sequence of Diaporthe vaccinii, a causative agent of upright dieback and viscid rot disease in cranberry plants.</title>
        <authorList>
            <person name="Sarrasin M."/>
            <person name="Lang B.F."/>
            <person name="Burger G."/>
        </authorList>
    </citation>
    <scope>NUCLEOTIDE SEQUENCE [LARGE SCALE GENOMIC DNA]</scope>
    <source>
        <strain evidence="2 3">IS7</strain>
    </source>
</reference>
<keyword evidence="1" id="KW-1133">Transmembrane helix</keyword>
<gene>
    <name evidence="2" type="ORF">FJTKL_04757</name>
</gene>
<name>A0ABR4F010_9PEZI</name>
<evidence type="ECO:0000313" key="2">
    <source>
        <dbReference type="EMBL" id="KAL2288028.1"/>
    </source>
</evidence>
<proteinExistence type="predicted"/>
<evidence type="ECO:0000256" key="1">
    <source>
        <dbReference type="SAM" id="Phobius"/>
    </source>
</evidence>
<keyword evidence="3" id="KW-1185">Reference proteome</keyword>